<organism evidence="2 3">
    <name type="scientific">Human adenovirus B serotype 11 (strain BC34)</name>
    <name type="common">HAdV-11</name>
    <name type="synonym">Human adenovirus 11A (strain BC34)</name>
    <dbReference type="NCBI Taxonomy" id="343463"/>
    <lineage>
        <taxon>Viruses</taxon>
        <taxon>Varidnaviria</taxon>
        <taxon>Bamfordvirae</taxon>
        <taxon>Preplasmiviricota</taxon>
        <taxon>Polisuviricotina</taxon>
        <taxon>Pharingeaviricetes</taxon>
        <taxon>Rowavirales</taxon>
        <taxon>Adenoviridae</taxon>
        <taxon>Mastadenovirus</taxon>
        <taxon>Mastadenovirus blackbeardi</taxon>
        <taxon>Human mastadenovirus B</taxon>
    </lineage>
</organism>
<dbReference type="InterPro" id="IPR035153">
    <property type="entry name" value="DUF5473"/>
</dbReference>
<dbReference type="Proteomes" id="UP000149066">
    <property type="component" value="Genome"/>
</dbReference>
<evidence type="ECO:0000313" key="2">
    <source>
        <dbReference type="EMBL" id="ACV41282.1"/>
    </source>
</evidence>
<accession>D2DM88</accession>
<name>D2DM88_ADE1A</name>
<organismHost>
    <name type="scientific">Homo sapiens</name>
    <name type="common">Human</name>
    <dbReference type="NCBI Taxonomy" id="9606"/>
</organismHost>
<evidence type="ECO:0000256" key="1">
    <source>
        <dbReference type="SAM" id="MobiDB-lite"/>
    </source>
</evidence>
<protein>
    <submittedName>
        <fullName evidence="2">13.5 kDa protein</fullName>
    </submittedName>
</protein>
<dbReference type="Pfam" id="PF17567">
    <property type="entry name" value="DUF5473"/>
    <property type="match status" value="1"/>
</dbReference>
<dbReference type="EMBL" id="FJ597732">
    <property type="protein sequence ID" value="ACV41282.1"/>
    <property type="molecule type" value="Genomic_DNA"/>
</dbReference>
<feature type="region of interest" description="Disordered" evidence="1">
    <location>
        <begin position="132"/>
        <end position="164"/>
    </location>
</feature>
<sequence>MTSALRLSVSKNEEDLILTVPLEMPFMRFSSIWSENTIFLLSSLVANDPYRALDKSLAMDRMVWFFSLSARSLAAMLSWTYSRARHFHSGKIVVNSSGTILTCHPRLCKVIKSTLVATSPRRGSLVQQSLPPFLEQKGGSGSSISSSGGSASMVKIPGSKSLSK</sequence>
<reference evidence="2 3" key="1">
    <citation type="submission" date="2008-12" db="EMBL/GenBank/DDBJ databases">
        <title>Full genome sequence of Human adenovirus 11a SGN1222.</title>
        <authorList>
            <person name="Houng H.-S.H."/>
        </authorList>
    </citation>
    <scope>NUCLEOTIDE SEQUENCE [LARGE SCALE GENOMIC DNA]</scope>
    <source>
        <strain evidence="2">SGN1222</strain>
    </source>
</reference>
<evidence type="ECO:0000313" key="3">
    <source>
        <dbReference type="Proteomes" id="UP000149066"/>
    </source>
</evidence>
<proteinExistence type="predicted"/>
<feature type="compositionally biased region" description="Low complexity" evidence="1">
    <location>
        <begin position="142"/>
        <end position="152"/>
    </location>
</feature>